<feature type="region of interest" description="Disordered" evidence="1">
    <location>
        <begin position="406"/>
        <end position="429"/>
    </location>
</feature>
<organism evidence="3 4">
    <name type="scientific">Podila minutissima</name>
    <dbReference type="NCBI Taxonomy" id="64525"/>
    <lineage>
        <taxon>Eukaryota</taxon>
        <taxon>Fungi</taxon>
        <taxon>Fungi incertae sedis</taxon>
        <taxon>Mucoromycota</taxon>
        <taxon>Mortierellomycotina</taxon>
        <taxon>Mortierellomycetes</taxon>
        <taxon>Mortierellales</taxon>
        <taxon>Mortierellaceae</taxon>
        <taxon>Podila</taxon>
    </lineage>
</organism>
<feature type="transmembrane region" description="Helical" evidence="2">
    <location>
        <begin position="172"/>
        <end position="189"/>
    </location>
</feature>
<reference evidence="3" key="1">
    <citation type="journal article" date="2020" name="Fungal Divers.">
        <title>Resolving the Mortierellaceae phylogeny through synthesis of multi-gene phylogenetics and phylogenomics.</title>
        <authorList>
            <person name="Vandepol N."/>
            <person name="Liber J."/>
            <person name="Desiro A."/>
            <person name="Na H."/>
            <person name="Kennedy M."/>
            <person name="Barry K."/>
            <person name="Grigoriev I.V."/>
            <person name="Miller A.N."/>
            <person name="O'Donnell K."/>
            <person name="Stajich J.E."/>
            <person name="Bonito G."/>
        </authorList>
    </citation>
    <scope>NUCLEOTIDE SEQUENCE</scope>
    <source>
        <strain evidence="3">NVP1</strain>
    </source>
</reference>
<evidence type="ECO:0000313" key="3">
    <source>
        <dbReference type="EMBL" id="KAF9328897.1"/>
    </source>
</evidence>
<feature type="region of interest" description="Disordered" evidence="1">
    <location>
        <begin position="339"/>
        <end position="365"/>
    </location>
</feature>
<evidence type="ECO:0000256" key="1">
    <source>
        <dbReference type="SAM" id="MobiDB-lite"/>
    </source>
</evidence>
<dbReference type="Proteomes" id="UP000696485">
    <property type="component" value="Unassembled WGS sequence"/>
</dbReference>
<gene>
    <name evidence="3" type="ORF">BG006_007989</name>
</gene>
<keyword evidence="2" id="KW-0812">Transmembrane</keyword>
<keyword evidence="2" id="KW-0472">Membrane</keyword>
<sequence>MSASPIATNITFDEVFGSLLVGASIVLTTHSLSRMIFLRRTGSKYQLFPIINVTQFINQWCVFLLICTAFNTISRKTALWLNVVINIAYFISKPVTMYLAYLRCSAVFPAFQKFAWIHYFLIGFRAIELFVIVIINIIQNELCEGSVAKGTRCEQYAIAWTFRDAGAPVFRIYYILCEGIFYYKLFATLKKMSVRKNQKLIQYRRLQTSLFTVDLILLIIMSIYRIIGIFNKSLPTYVYYELFSSTLTIFNLTEFGLNIRMLFGTVISDKSNENGSTSGSSPSKLEMGSIHRSSRSQAQTPVPETWRHNSISPLTRFAAETGHGDFDIIDPYNLATMSPNAKPPTPPTAISFSNNNNTNNNNNSSLAYPEEWSRAASPVPQQQQLDMYILAPSSFQSQARSGFYEEVEQRQDIVAKPNRAALPERSTRR</sequence>
<feature type="transmembrane region" description="Helical" evidence="2">
    <location>
        <begin position="210"/>
        <end position="230"/>
    </location>
</feature>
<dbReference type="AlphaFoldDB" id="A0A9P5SH40"/>
<feature type="transmembrane region" description="Helical" evidence="2">
    <location>
        <begin position="50"/>
        <end position="73"/>
    </location>
</feature>
<evidence type="ECO:0000313" key="4">
    <source>
        <dbReference type="Proteomes" id="UP000696485"/>
    </source>
</evidence>
<proteinExistence type="predicted"/>
<evidence type="ECO:0000256" key="2">
    <source>
        <dbReference type="SAM" id="Phobius"/>
    </source>
</evidence>
<feature type="transmembrane region" description="Helical" evidence="2">
    <location>
        <begin position="114"/>
        <end position="138"/>
    </location>
</feature>
<comment type="caution">
    <text evidence="3">The sequence shown here is derived from an EMBL/GenBank/DDBJ whole genome shotgun (WGS) entry which is preliminary data.</text>
</comment>
<dbReference type="EMBL" id="JAAAUY010000522">
    <property type="protein sequence ID" value="KAF9328897.1"/>
    <property type="molecule type" value="Genomic_DNA"/>
</dbReference>
<keyword evidence="4" id="KW-1185">Reference proteome</keyword>
<name>A0A9P5SH40_9FUNG</name>
<feature type="transmembrane region" description="Helical" evidence="2">
    <location>
        <begin position="79"/>
        <end position="102"/>
    </location>
</feature>
<feature type="compositionally biased region" description="Low complexity" evidence="1">
    <location>
        <begin position="353"/>
        <end position="365"/>
    </location>
</feature>
<protein>
    <submittedName>
        <fullName evidence="3">Uncharacterized protein</fullName>
    </submittedName>
</protein>
<accession>A0A9P5SH40</accession>
<feature type="region of interest" description="Disordered" evidence="1">
    <location>
        <begin position="271"/>
        <end position="307"/>
    </location>
</feature>
<feature type="compositionally biased region" description="Polar residues" evidence="1">
    <location>
        <begin position="295"/>
        <end position="307"/>
    </location>
</feature>
<keyword evidence="2" id="KW-1133">Transmembrane helix</keyword>
<feature type="compositionally biased region" description="Polar residues" evidence="1">
    <location>
        <begin position="273"/>
        <end position="283"/>
    </location>
</feature>
<feature type="transmembrane region" description="Helical" evidence="2">
    <location>
        <begin position="15"/>
        <end position="38"/>
    </location>
</feature>